<evidence type="ECO:0000256" key="6">
    <source>
        <dbReference type="RuleBase" id="RU000668"/>
    </source>
</evidence>
<dbReference type="InterPro" id="IPR018281">
    <property type="entry name" value="Ribosomal_eS1_CS"/>
</dbReference>
<dbReference type="PANTHER" id="PTHR11830">
    <property type="entry name" value="40S RIBOSOMAL PROTEIN S3A"/>
    <property type="match status" value="1"/>
</dbReference>
<evidence type="ECO:0000256" key="1">
    <source>
        <dbReference type="ARBA" id="ARBA00004496"/>
    </source>
</evidence>
<feature type="region of interest" description="Disordered" evidence="7">
    <location>
        <begin position="237"/>
        <end position="267"/>
    </location>
</feature>
<dbReference type="HAMAP" id="MF_03122">
    <property type="entry name" value="Ribosomal_eS1_euk"/>
    <property type="match status" value="1"/>
</dbReference>
<proteinExistence type="evidence at transcript level"/>
<dbReference type="EMBL" id="MH800090">
    <property type="protein sequence ID" value="QBH74248.1"/>
    <property type="molecule type" value="mRNA"/>
</dbReference>
<dbReference type="GO" id="GO:0006412">
    <property type="term" value="P:translation"/>
    <property type="evidence" value="ECO:0007669"/>
    <property type="project" value="UniProtKB-UniRule"/>
</dbReference>
<dbReference type="PROSITE" id="PS01191">
    <property type="entry name" value="RIBOSOMAL_S3AE"/>
    <property type="match status" value="1"/>
</dbReference>
<comment type="subcellular location">
    <subcellularLocation>
        <location evidence="1 5">Cytoplasm</location>
    </subcellularLocation>
</comment>
<dbReference type="InterPro" id="IPR001593">
    <property type="entry name" value="Ribosomal_eS1"/>
</dbReference>
<dbReference type="Pfam" id="PF01015">
    <property type="entry name" value="Ribosomal_S3Ae"/>
    <property type="match status" value="1"/>
</dbReference>
<dbReference type="GO" id="GO:0003735">
    <property type="term" value="F:structural constituent of ribosome"/>
    <property type="evidence" value="ECO:0007669"/>
    <property type="project" value="UniProtKB-UniRule"/>
</dbReference>
<protein>
    <recommendedName>
        <fullName evidence="5">Small ribosomal subunit protein eS1</fullName>
    </recommendedName>
</protein>
<comment type="subunit">
    <text evidence="5">Component of the small ribosomal subunit. Mature ribosomes consist of a small (40S) and a large (60S) subunit. The 40S subunit contains about 33 different proteins and 1 molecule of RNA (18S). The 60S subunit contains about 49 different proteins and 3 molecules of RNA (28S, 5.8S and 5S).</text>
</comment>
<dbReference type="InterPro" id="IPR027500">
    <property type="entry name" value="Ribosomal_eS1_euk"/>
</dbReference>
<feature type="initiator methionine" description="Removed" evidence="5">
    <location>
        <position position="1"/>
    </location>
</feature>
<dbReference type="SMART" id="SM01397">
    <property type="entry name" value="Ribosomal_S3Ae"/>
    <property type="match status" value="1"/>
</dbReference>
<reference evidence="8" key="1">
    <citation type="journal article" date="2019" name="Sci. Rep.">
        <title>No signal of deleterious mutation accumulation in conserved gene sequences of extant asexual hexapods.</title>
        <authorList>
            <person name="Brandt A."/>
            <person name="Bast J."/>
            <person name="Scheu S."/>
            <person name="Meusemann K."/>
            <person name="Donath A."/>
            <person name="Schuette K."/>
            <person name="Machida R."/>
            <person name="Kraaijeveld K."/>
        </authorList>
    </citation>
    <scope>NUCLEOTIDE SEQUENCE</scope>
    <source>
        <strain evidence="8">OG6954</strain>
    </source>
</reference>
<evidence type="ECO:0000256" key="3">
    <source>
        <dbReference type="ARBA" id="ARBA00022980"/>
    </source>
</evidence>
<evidence type="ECO:0000256" key="2">
    <source>
        <dbReference type="ARBA" id="ARBA00022490"/>
    </source>
</evidence>
<name>A0A481SZZ2_ENCFO</name>
<keyword evidence="4 5" id="KW-0687">Ribonucleoprotein</keyword>
<evidence type="ECO:0000313" key="8">
    <source>
        <dbReference type="EMBL" id="QBH74248.1"/>
    </source>
</evidence>
<keyword evidence="2 5" id="KW-0963">Cytoplasm</keyword>
<evidence type="ECO:0000256" key="4">
    <source>
        <dbReference type="ARBA" id="ARBA00023274"/>
    </source>
</evidence>
<dbReference type="AlphaFoldDB" id="A0A481SZZ2"/>
<evidence type="ECO:0000256" key="5">
    <source>
        <dbReference type="HAMAP-Rule" id="MF_03122"/>
    </source>
</evidence>
<keyword evidence="3 5" id="KW-0689">Ribosomal protein</keyword>
<organism evidence="8">
    <name type="scientific">Encarsia formosa</name>
    <name type="common">Whitefly parasite</name>
    <dbReference type="NCBI Taxonomy" id="32400"/>
    <lineage>
        <taxon>Eukaryota</taxon>
        <taxon>Metazoa</taxon>
        <taxon>Ecdysozoa</taxon>
        <taxon>Arthropoda</taxon>
        <taxon>Hexapoda</taxon>
        <taxon>Insecta</taxon>
        <taxon>Pterygota</taxon>
        <taxon>Neoptera</taxon>
        <taxon>Endopterygota</taxon>
        <taxon>Hymenoptera</taxon>
        <taxon>Apocrita</taxon>
        <taxon>Proctotrupomorpha</taxon>
        <taxon>Chalcidoidea</taxon>
        <taxon>Aphelinidae</taxon>
        <taxon>Coccophaginae</taxon>
        <taxon>Encarsia</taxon>
    </lineage>
</organism>
<sequence length="267" mass="29930">MAVGKNKGLSKGGKKGVKKKIVDPFTRKDWYDVKAPSVFTVRQVGKTLVNRTQGTKIASEGLKHRVFEVSLADLQSDHDAERSFRKFRLIAEDVQGRNVLTNFHGMDLTTDKLRSMVKKWQTLIEAVVDVKTTDGYSLRVFCIGFTNKDQQSTRKTCYAQHAQVRNIRRKMVEIITDDVSKSDLKGVVSKLLPDAIAKDIEKACQGIYPLHDVYIRKVKVLKKPRFELSKLLELHGDGGGNKVGEGGETGSKVERPEGYEPPVQESV</sequence>
<feature type="compositionally biased region" description="Gly residues" evidence="7">
    <location>
        <begin position="237"/>
        <end position="249"/>
    </location>
</feature>
<dbReference type="GO" id="GO:0022627">
    <property type="term" value="C:cytosolic small ribosomal subunit"/>
    <property type="evidence" value="ECO:0007669"/>
    <property type="project" value="UniProtKB-UniRule"/>
</dbReference>
<comment type="similarity">
    <text evidence="5 6">Belongs to the eukaryotic ribosomal protein eS1 family.</text>
</comment>
<evidence type="ECO:0000256" key="7">
    <source>
        <dbReference type="SAM" id="MobiDB-lite"/>
    </source>
</evidence>
<accession>A0A481SZZ2</accession>